<feature type="transmembrane region" description="Helical" evidence="5">
    <location>
        <begin position="379"/>
        <end position="406"/>
    </location>
</feature>
<dbReference type="Pfam" id="PF03022">
    <property type="entry name" value="MRJP"/>
    <property type="match status" value="1"/>
</dbReference>
<keyword evidence="5" id="KW-0812">Transmembrane</keyword>
<feature type="compositionally biased region" description="Acidic residues" evidence="4">
    <location>
        <begin position="448"/>
        <end position="459"/>
    </location>
</feature>
<feature type="signal peptide" evidence="6">
    <location>
        <begin position="1"/>
        <end position="21"/>
    </location>
</feature>
<dbReference type="InterPro" id="IPR017996">
    <property type="entry name" value="MRJP/yellow-related"/>
</dbReference>
<reference evidence="7 8" key="1">
    <citation type="submission" date="2020-04" db="EMBL/GenBank/DDBJ databases">
        <authorList>
            <person name="Alioto T."/>
            <person name="Alioto T."/>
            <person name="Gomez Garrido J."/>
        </authorList>
    </citation>
    <scope>NUCLEOTIDE SEQUENCE [LARGE SCALE GENOMIC DNA]</scope>
</reference>
<accession>A0A8S1DEX8</accession>
<protein>
    <recommendedName>
        <fullName evidence="9">Bee-milk protein</fullName>
    </recommendedName>
</protein>
<evidence type="ECO:0000256" key="2">
    <source>
        <dbReference type="ARBA" id="ARBA00009127"/>
    </source>
</evidence>
<gene>
    <name evidence="7" type="ORF">CLODIP_2_CD09814</name>
</gene>
<feature type="compositionally biased region" description="Polar residues" evidence="4">
    <location>
        <begin position="436"/>
        <end position="447"/>
    </location>
</feature>
<feature type="region of interest" description="Disordered" evidence="4">
    <location>
        <begin position="431"/>
        <end position="459"/>
    </location>
</feature>
<evidence type="ECO:0000256" key="3">
    <source>
        <dbReference type="ARBA" id="ARBA00022525"/>
    </source>
</evidence>
<proteinExistence type="inferred from homology"/>
<evidence type="ECO:0000313" key="8">
    <source>
        <dbReference type="Proteomes" id="UP000494165"/>
    </source>
</evidence>
<dbReference type="Proteomes" id="UP000494165">
    <property type="component" value="Unassembled WGS sequence"/>
</dbReference>
<keyword evidence="8" id="KW-1185">Reference proteome</keyword>
<evidence type="ECO:0000256" key="5">
    <source>
        <dbReference type="SAM" id="Phobius"/>
    </source>
</evidence>
<keyword evidence="5" id="KW-0472">Membrane</keyword>
<name>A0A8S1DEX8_9INSE</name>
<keyword evidence="5" id="KW-1133">Transmembrane helix</keyword>
<sequence>MRMLTPIIVVTFSLGLIFANAVDFTSVFEWDKFEYEGSNIPAYHPLYMAVFEKRVFLSLHQNEGAPLTLVSLPLSNASAPPPKLAPFPSEQLHINYKNKCEAIQAARGIDVDSAGRLWVLDAGSSNCPSKLWIFNLLNNDATELVHTFPSSVISRISKKRMVHDLVLDETQDDCLAFIADSKADHLVVFSMKSNTSWPVKTQEGGKFGALARSAQSLYLMKKMQDQNNLYSVSLAELEAGSRSVNMTSSNFTETPYRMLIDACCNLYAAVENMNHIKKWKLADLSTEQILFGNYTMTSTVIPFTLALDKCGNLWMTEDQGGNKKPRFKLQMASVGSKPESRTADCNISGENSSSTSGAISIICNGRGGSITKLVHKMKILFYALICANALSLILFCTIILWALLLFARKKISISKREPEIEMQEISVVSHPDDVQNDSAASPVQSDSSEGDEYAVPAEEMDCEVLPEPENLYDDVGPAAQPIPAQALYVEMKSPRYSPKSFVNSQQ</sequence>
<feature type="chain" id="PRO_5035798593" description="Bee-milk protein" evidence="6">
    <location>
        <begin position="22"/>
        <end position="506"/>
    </location>
</feature>
<evidence type="ECO:0000256" key="4">
    <source>
        <dbReference type="SAM" id="MobiDB-lite"/>
    </source>
</evidence>
<organism evidence="7 8">
    <name type="scientific">Cloeon dipterum</name>
    <dbReference type="NCBI Taxonomy" id="197152"/>
    <lineage>
        <taxon>Eukaryota</taxon>
        <taxon>Metazoa</taxon>
        <taxon>Ecdysozoa</taxon>
        <taxon>Arthropoda</taxon>
        <taxon>Hexapoda</taxon>
        <taxon>Insecta</taxon>
        <taxon>Pterygota</taxon>
        <taxon>Palaeoptera</taxon>
        <taxon>Ephemeroptera</taxon>
        <taxon>Pisciforma</taxon>
        <taxon>Baetidae</taxon>
        <taxon>Cloeon</taxon>
    </lineage>
</organism>
<dbReference type="AlphaFoldDB" id="A0A8S1DEX8"/>
<dbReference type="EMBL" id="CADEPI010000258">
    <property type="protein sequence ID" value="CAB3382138.1"/>
    <property type="molecule type" value="Genomic_DNA"/>
</dbReference>
<keyword evidence="6" id="KW-0732">Signal</keyword>
<dbReference type="PANTHER" id="PTHR10009">
    <property type="entry name" value="PROTEIN YELLOW-RELATED"/>
    <property type="match status" value="1"/>
</dbReference>
<dbReference type="SUPFAM" id="SSF101898">
    <property type="entry name" value="NHL repeat"/>
    <property type="match status" value="1"/>
</dbReference>
<comment type="subcellular location">
    <subcellularLocation>
        <location evidence="1">Secreted</location>
    </subcellularLocation>
</comment>
<comment type="similarity">
    <text evidence="2">Belongs to the major royal jelly protein family.</text>
</comment>
<keyword evidence="3" id="KW-0964">Secreted</keyword>
<dbReference type="InterPro" id="IPR011042">
    <property type="entry name" value="6-blade_b-propeller_TolB-like"/>
</dbReference>
<evidence type="ECO:0000256" key="6">
    <source>
        <dbReference type="SAM" id="SignalP"/>
    </source>
</evidence>
<dbReference type="Gene3D" id="2.120.10.30">
    <property type="entry name" value="TolB, C-terminal domain"/>
    <property type="match status" value="1"/>
</dbReference>
<evidence type="ECO:0000313" key="7">
    <source>
        <dbReference type="EMBL" id="CAB3382138.1"/>
    </source>
</evidence>
<evidence type="ECO:0008006" key="9">
    <source>
        <dbReference type="Google" id="ProtNLM"/>
    </source>
</evidence>
<evidence type="ECO:0000256" key="1">
    <source>
        <dbReference type="ARBA" id="ARBA00004613"/>
    </source>
</evidence>
<dbReference type="GO" id="GO:0005576">
    <property type="term" value="C:extracellular region"/>
    <property type="evidence" value="ECO:0007669"/>
    <property type="project" value="UniProtKB-SubCell"/>
</dbReference>
<dbReference type="PANTHER" id="PTHR10009:SF18">
    <property type="entry name" value="PROTEIN YELLOW-LIKE PROTEIN"/>
    <property type="match status" value="1"/>
</dbReference>
<dbReference type="OrthoDB" id="9977471at2759"/>
<comment type="caution">
    <text evidence="7">The sequence shown here is derived from an EMBL/GenBank/DDBJ whole genome shotgun (WGS) entry which is preliminary data.</text>
</comment>